<evidence type="ECO:0000256" key="2">
    <source>
        <dbReference type="ARBA" id="ARBA00023242"/>
    </source>
</evidence>
<protein>
    <submittedName>
        <fullName evidence="4">Glucosidase 2 subunit beta</fullName>
    </submittedName>
</protein>
<reference evidence="4" key="2">
    <citation type="submission" date="2019-07" db="EMBL/GenBank/DDBJ databases">
        <authorList>
            <person name="Yang Y."/>
            <person name="Bocs S."/>
            <person name="Baudouin L."/>
        </authorList>
    </citation>
    <scope>NUCLEOTIDE SEQUENCE</scope>
    <source>
        <tissue evidence="4">Spear leaf of Hainan Tall coconut</tissue>
    </source>
</reference>
<sequence length="205" mass="22487">MYLQQRQHGDNNSSGSSSNKGKEKERNGFFIEEKVKEESSESSSIGFRSSDSSSVKDGEEEEVQSKAKDGALGSLDSLEESLPIKRGLSNYFSGKSKSFASLADMAAATTRDLAKPENPFNKRRRLLMASKTRSASYASLVTSLPPLHITEEKEEEDEEGDQTNSGETSTSTLAPLPPHGKSNERKIKKAFRSPRSFSLSDLQNV</sequence>
<feature type="compositionally biased region" description="Low complexity" evidence="3">
    <location>
        <begin position="41"/>
        <end position="53"/>
    </location>
</feature>
<keyword evidence="5" id="KW-1185">Reference proteome</keyword>
<keyword evidence="2" id="KW-0539">Nucleus</keyword>
<feature type="compositionally biased region" description="Polar residues" evidence="3">
    <location>
        <begin position="195"/>
        <end position="205"/>
    </location>
</feature>
<proteinExistence type="predicted"/>
<evidence type="ECO:0000313" key="4">
    <source>
        <dbReference type="EMBL" id="KAG1331936.1"/>
    </source>
</evidence>
<dbReference type="EMBL" id="CM017873">
    <property type="protein sequence ID" value="KAG1331936.1"/>
    <property type="molecule type" value="Genomic_DNA"/>
</dbReference>
<dbReference type="PANTHER" id="PTHR33172:SF91">
    <property type="entry name" value="PROTEIN OXIDATIVE STRESS 3 LIKE 5"/>
    <property type="match status" value="1"/>
</dbReference>
<evidence type="ECO:0000256" key="3">
    <source>
        <dbReference type="SAM" id="MobiDB-lite"/>
    </source>
</evidence>
<comment type="caution">
    <text evidence="4">The sequence shown here is derived from an EMBL/GenBank/DDBJ whole genome shotgun (WGS) entry which is preliminary data.</text>
</comment>
<dbReference type="Proteomes" id="UP000797356">
    <property type="component" value="Chromosome 2"/>
</dbReference>
<dbReference type="GO" id="GO:0006950">
    <property type="term" value="P:response to stress"/>
    <property type="evidence" value="ECO:0007669"/>
    <property type="project" value="UniProtKB-ARBA"/>
</dbReference>
<organism evidence="4 5">
    <name type="scientific">Cocos nucifera</name>
    <name type="common">Coconut palm</name>
    <dbReference type="NCBI Taxonomy" id="13894"/>
    <lineage>
        <taxon>Eukaryota</taxon>
        <taxon>Viridiplantae</taxon>
        <taxon>Streptophyta</taxon>
        <taxon>Embryophyta</taxon>
        <taxon>Tracheophyta</taxon>
        <taxon>Spermatophyta</taxon>
        <taxon>Magnoliopsida</taxon>
        <taxon>Liliopsida</taxon>
        <taxon>Arecaceae</taxon>
        <taxon>Arecoideae</taxon>
        <taxon>Cocoseae</taxon>
        <taxon>Attaleinae</taxon>
        <taxon>Cocos</taxon>
    </lineage>
</organism>
<feature type="compositionally biased region" description="Basic and acidic residues" evidence="3">
    <location>
        <begin position="20"/>
        <end position="39"/>
    </location>
</feature>
<dbReference type="GO" id="GO:0005634">
    <property type="term" value="C:nucleus"/>
    <property type="evidence" value="ECO:0007669"/>
    <property type="project" value="UniProtKB-SubCell"/>
</dbReference>
<reference evidence="4" key="1">
    <citation type="journal article" date="2017" name="Gigascience">
        <title>The genome draft of coconut (Cocos nucifera).</title>
        <authorList>
            <person name="Xiao Y."/>
            <person name="Xu P."/>
            <person name="Fan H."/>
            <person name="Baudouin L."/>
            <person name="Xia W."/>
            <person name="Bocs S."/>
            <person name="Xu J."/>
            <person name="Li Q."/>
            <person name="Guo A."/>
            <person name="Zhou L."/>
            <person name="Li J."/>
            <person name="Wu Y."/>
            <person name="Ma Z."/>
            <person name="Armero A."/>
            <person name="Issali A.E."/>
            <person name="Liu N."/>
            <person name="Peng M."/>
            <person name="Yang Y."/>
        </authorList>
    </citation>
    <scope>NUCLEOTIDE SEQUENCE</scope>
    <source>
        <tissue evidence="4">Spear leaf of Hainan Tall coconut</tissue>
    </source>
</reference>
<accession>A0A8K0I169</accession>
<evidence type="ECO:0000313" key="5">
    <source>
        <dbReference type="Proteomes" id="UP000797356"/>
    </source>
</evidence>
<feature type="region of interest" description="Disordered" evidence="3">
    <location>
        <begin position="1"/>
        <end position="80"/>
    </location>
</feature>
<comment type="subcellular location">
    <subcellularLocation>
        <location evidence="1">Nucleus</location>
    </subcellularLocation>
</comment>
<dbReference type="InterPro" id="IPR051992">
    <property type="entry name" value="OxStress_Response_Reg"/>
</dbReference>
<dbReference type="OrthoDB" id="696276at2759"/>
<dbReference type="AlphaFoldDB" id="A0A8K0I169"/>
<feature type="region of interest" description="Disordered" evidence="3">
    <location>
        <begin position="141"/>
        <end position="205"/>
    </location>
</feature>
<dbReference type="PANTHER" id="PTHR33172">
    <property type="entry name" value="OS08G0516900 PROTEIN"/>
    <property type="match status" value="1"/>
</dbReference>
<evidence type="ECO:0000256" key="1">
    <source>
        <dbReference type="ARBA" id="ARBA00004123"/>
    </source>
</evidence>
<gene>
    <name evidence="4" type="ORF">COCNU_02G019040</name>
</gene>
<feature type="compositionally biased region" description="Polar residues" evidence="3">
    <location>
        <begin position="162"/>
        <end position="173"/>
    </location>
</feature>
<feature type="compositionally biased region" description="Acidic residues" evidence="3">
    <location>
        <begin position="152"/>
        <end position="161"/>
    </location>
</feature>
<name>A0A8K0I169_COCNU</name>